<reference evidence="2 3" key="1">
    <citation type="submission" date="2015-10" db="EMBL/GenBank/DDBJ databases">
        <title>Metagenome-Assembled Genomes uncover a global brackish microbiome.</title>
        <authorList>
            <person name="Hugerth L.W."/>
            <person name="Larsson J."/>
            <person name="Alneberg J."/>
            <person name="Lindh M.V."/>
            <person name="Legrand C."/>
            <person name="Pinhassi J."/>
            <person name="Andersson A.F."/>
        </authorList>
    </citation>
    <scope>NUCLEOTIDE SEQUENCE [LARGE SCALE GENOMIC DNA]</scope>
    <source>
        <strain evidence="2">BACL2 MAG-121001-bin67</strain>
    </source>
</reference>
<name>A0A0R2P4J8_9ACTN</name>
<dbReference type="Pfam" id="PF22551">
    <property type="entry name" value="TY-Chap1"/>
    <property type="match status" value="1"/>
</dbReference>
<evidence type="ECO:0000313" key="2">
    <source>
        <dbReference type="EMBL" id="KRO32991.1"/>
    </source>
</evidence>
<feature type="domain" description="TY-Chap central" evidence="1">
    <location>
        <begin position="65"/>
        <end position="159"/>
    </location>
</feature>
<dbReference type="Gene3D" id="3.30.1460.10">
    <property type="match status" value="1"/>
</dbReference>
<accession>A0A0R2P4J8</accession>
<comment type="caution">
    <text evidence="2">The sequence shown here is derived from an EMBL/GenBank/DDBJ whole genome shotgun (WGS) entry which is preliminary data.</text>
</comment>
<dbReference type="AlphaFoldDB" id="A0A0R2P4J8"/>
<sequence length="164" mass="18293">MVSPNLLLVKDKVQRFAKQFFNVVQLDDDGDLSIPYESTNIFISCSELDQSSPELNEFRRENEISATVVNIWALVLREVKGTPELFKWIATEGQTYDYGRFKVAEIQDSPGKFIVIFEHNLAGDTLDAGELKGALAAVGFVADGEDDNLKARFGGKTVEDLRQS</sequence>
<evidence type="ECO:0000313" key="3">
    <source>
        <dbReference type="Proteomes" id="UP000053349"/>
    </source>
</evidence>
<evidence type="ECO:0000259" key="1">
    <source>
        <dbReference type="Pfam" id="PF22551"/>
    </source>
</evidence>
<proteinExistence type="predicted"/>
<dbReference type="Proteomes" id="UP000053349">
    <property type="component" value="Unassembled WGS sequence"/>
</dbReference>
<dbReference type="InterPro" id="IPR054343">
    <property type="entry name" value="TY-Chap_M"/>
</dbReference>
<gene>
    <name evidence="2" type="ORF">ABR64_05040</name>
</gene>
<protein>
    <recommendedName>
        <fullName evidence="1">TY-Chap central domain-containing protein</fullName>
    </recommendedName>
</protein>
<dbReference type="EMBL" id="LIAW01000028">
    <property type="protein sequence ID" value="KRO32991.1"/>
    <property type="molecule type" value="Genomic_DNA"/>
</dbReference>
<organism evidence="2 3">
    <name type="scientific">Actinobacteria bacterium BACL2 MAG-121001-bin67</name>
    <dbReference type="NCBI Taxonomy" id="1655572"/>
    <lineage>
        <taxon>Bacteria</taxon>
        <taxon>Bacillati</taxon>
        <taxon>Actinomycetota</taxon>
        <taxon>Actinomycetes</taxon>
        <taxon>Actinomycetes incertae sedis</taxon>
        <taxon>ac1 cluster</taxon>
    </lineage>
</organism>
<dbReference type="SUPFAM" id="SSF69635">
    <property type="entry name" value="Type III secretory system chaperone-like"/>
    <property type="match status" value="1"/>
</dbReference>